<feature type="compositionally biased region" description="Pro residues" evidence="13">
    <location>
        <begin position="456"/>
        <end position="468"/>
    </location>
</feature>
<feature type="region of interest" description="Disordered" evidence="13">
    <location>
        <begin position="421"/>
        <end position="518"/>
    </location>
</feature>
<dbReference type="Gene3D" id="3.30.160.60">
    <property type="entry name" value="Classic Zinc Finger"/>
    <property type="match status" value="2"/>
</dbReference>
<keyword evidence="10" id="KW-0804">Transcription</keyword>
<dbReference type="SMART" id="SM00225">
    <property type="entry name" value="BTB"/>
    <property type="match status" value="1"/>
</dbReference>
<dbReference type="PANTHER" id="PTHR46105">
    <property type="entry name" value="AGAP004733-PA"/>
    <property type="match status" value="1"/>
</dbReference>
<evidence type="ECO:0000256" key="7">
    <source>
        <dbReference type="ARBA" id="ARBA00022833"/>
    </source>
</evidence>
<evidence type="ECO:0000259" key="14">
    <source>
        <dbReference type="PROSITE" id="PS50097"/>
    </source>
</evidence>
<dbReference type="InterPro" id="IPR013087">
    <property type="entry name" value="Znf_C2H2_type"/>
</dbReference>
<feature type="compositionally biased region" description="Basic and acidic residues" evidence="13">
    <location>
        <begin position="210"/>
        <end position="222"/>
    </location>
</feature>
<keyword evidence="3" id="KW-0597">Phosphoprotein</keyword>
<keyword evidence="8" id="KW-0832">Ubl conjugation</keyword>
<dbReference type="Gene3D" id="3.30.710.10">
    <property type="entry name" value="Potassium Channel Kv1.1, Chain A"/>
    <property type="match status" value="1"/>
</dbReference>
<dbReference type="Pfam" id="PF00096">
    <property type="entry name" value="zf-C2H2"/>
    <property type="match status" value="1"/>
</dbReference>
<dbReference type="PANTHER" id="PTHR46105:SF21">
    <property type="entry name" value="ZINC FINGER AND BTB DOMAIN CONTAINING 46"/>
    <property type="match status" value="1"/>
</dbReference>
<feature type="compositionally biased region" description="Acidic residues" evidence="13">
    <location>
        <begin position="490"/>
        <end position="509"/>
    </location>
</feature>
<proteinExistence type="predicted"/>
<keyword evidence="2" id="KW-1017">Isopeptide bond</keyword>
<dbReference type="OrthoDB" id="8117402at2759"/>
<keyword evidence="5" id="KW-0677">Repeat</keyword>
<evidence type="ECO:0000313" key="17">
    <source>
        <dbReference type="Proteomes" id="UP000694621"/>
    </source>
</evidence>
<evidence type="ECO:0000256" key="1">
    <source>
        <dbReference type="ARBA" id="ARBA00004123"/>
    </source>
</evidence>
<evidence type="ECO:0000256" key="8">
    <source>
        <dbReference type="ARBA" id="ARBA00022843"/>
    </source>
</evidence>
<evidence type="ECO:0000256" key="5">
    <source>
        <dbReference type="ARBA" id="ARBA00022737"/>
    </source>
</evidence>
<sequence>MNNRKEDMEITSHYRQLLRELNEQRQHGILCDVCVIVEGKIFKAHKNVLLGSSRYFKTLYCQVKKGTEQQATITHLDIVTAQGFKTILDFMYSAHLALTSKNVIEVMSAASYLQMTDIVQACHGFIKAALDISIRSELADELADMEMGMVGSVGAGMGTGGAGGGASEALASMISARSSSPWLNRRTSPANSSGDSAIASCHGEGGSTYGKEDPEPKSHESQDDTCSQTLWAADYRSVQVKEEQVSPTNVRDGTGGGRGTQGTPGEQGNGGADGSWQAPGSGRRKNRKNKDTVRHITQQNEGDSRGGSPLPSMLSSTNWNNYNQDIPGADEAEPSSDSRGERMDFFVKQEEALPGETGFMGSSLAAEREDSGGRGQERGGSVANLRAALMSKNSLLSLGAEILSEDNPLLFDYLPKGGHSLSRSHRSDGGGGGSGAHRHGAPFDSKRGASSSSPPSALPLLPPPPPCEARPLGASLGLPLAGGSSYSQEAEQDLEPSPSEEEMQEDEDSPSNSAGLECGQAPIEEDQMVEERRGVCVAEVRAGGLACSLCKQLFSSLLQLRQHEYGHTLSLMALSLDCLEPQRPLMAPSSSFEPPPPPPRYHCPRCPASFTLKSNADRHEKTIHFKRKLMRCPYCLKHFRDRTDLNRHLSSVHSSERVYSCPACARAFSTQKNLATHAKVCCQAGAAPVELLWNSHSLKEEVHADLSHDHGTD</sequence>
<dbReference type="GO" id="GO:0000981">
    <property type="term" value="F:DNA-binding transcription factor activity, RNA polymerase II-specific"/>
    <property type="evidence" value="ECO:0007669"/>
    <property type="project" value="TreeGrafter"/>
</dbReference>
<feature type="domain" description="BTB" evidence="14">
    <location>
        <begin position="31"/>
        <end position="100"/>
    </location>
</feature>
<dbReference type="GO" id="GO:0008270">
    <property type="term" value="F:zinc ion binding"/>
    <property type="evidence" value="ECO:0007669"/>
    <property type="project" value="UniProtKB-KW"/>
</dbReference>
<keyword evidence="6 12" id="KW-0863">Zinc-finger</keyword>
<evidence type="ECO:0000256" key="10">
    <source>
        <dbReference type="ARBA" id="ARBA00023163"/>
    </source>
</evidence>
<feature type="compositionally biased region" description="Basic and acidic residues" evidence="13">
    <location>
        <begin position="366"/>
        <end position="377"/>
    </location>
</feature>
<dbReference type="AlphaFoldDB" id="A0A8B9K7Z8"/>
<dbReference type="SUPFAM" id="SSF54695">
    <property type="entry name" value="POZ domain"/>
    <property type="match status" value="1"/>
</dbReference>
<feature type="domain" description="C2H2-type" evidence="15">
    <location>
        <begin position="630"/>
        <end position="658"/>
    </location>
</feature>
<dbReference type="PROSITE" id="PS50157">
    <property type="entry name" value="ZINC_FINGER_C2H2_2"/>
    <property type="match status" value="3"/>
</dbReference>
<protein>
    <submittedName>
        <fullName evidence="16">Zinc finger and BTB domain containing 46</fullName>
    </submittedName>
</protein>
<feature type="compositionally biased region" description="Low complexity" evidence="13">
    <location>
        <begin position="471"/>
        <end position="487"/>
    </location>
</feature>
<reference evidence="16" key="1">
    <citation type="submission" date="2025-08" db="UniProtKB">
        <authorList>
            <consortium name="Ensembl"/>
        </authorList>
    </citation>
    <scope>IDENTIFICATION</scope>
</reference>
<gene>
    <name evidence="16" type="primary">zbtb46</name>
</gene>
<feature type="compositionally biased region" description="Polar residues" evidence="13">
    <location>
        <begin position="313"/>
        <end position="324"/>
    </location>
</feature>
<organism evidence="16 17">
    <name type="scientific">Astyanax mexicanus</name>
    <name type="common">Blind cave fish</name>
    <name type="synonym">Astyanax fasciatus mexicanus</name>
    <dbReference type="NCBI Taxonomy" id="7994"/>
    <lineage>
        <taxon>Eukaryota</taxon>
        <taxon>Metazoa</taxon>
        <taxon>Chordata</taxon>
        <taxon>Craniata</taxon>
        <taxon>Vertebrata</taxon>
        <taxon>Euteleostomi</taxon>
        <taxon>Actinopterygii</taxon>
        <taxon>Neopterygii</taxon>
        <taxon>Teleostei</taxon>
        <taxon>Ostariophysi</taxon>
        <taxon>Characiformes</taxon>
        <taxon>Characoidei</taxon>
        <taxon>Acestrorhamphidae</taxon>
        <taxon>Acestrorhamphinae</taxon>
        <taxon>Astyanax</taxon>
    </lineage>
</organism>
<feature type="domain" description="C2H2-type" evidence="15">
    <location>
        <begin position="601"/>
        <end position="629"/>
    </location>
</feature>
<dbReference type="SMART" id="SM00355">
    <property type="entry name" value="ZnF_C2H2"/>
    <property type="match status" value="4"/>
</dbReference>
<feature type="domain" description="C2H2-type" evidence="15">
    <location>
        <begin position="659"/>
        <end position="688"/>
    </location>
</feature>
<evidence type="ECO:0000256" key="11">
    <source>
        <dbReference type="ARBA" id="ARBA00023242"/>
    </source>
</evidence>
<name>A0A8B9K7Z8_ASTMX</name>
<dbReference type="Proteomes" id="UP000694621">
    <property type="component" value="Unplaced"/>
</dbReference>
<keyword evidence="9" id="KW-0805">Transcription regulation</keyword>
<evidence type="ECO:0000256" key="3">
    <source>
        <dbReference type="ARBA" id="ARBA00022553"/>
    </source>
</evidence>
<dbReference type="InterPro" id="IPR011333">
    <property type="entry name" value="SKP1/BTB/POZ_sf"/>
</dbReference>
<dbReference type="Ensembl" id="ENSAMXT00005034405.1">
    <property type="protein sequence ID" value="ENSAMXP00005031443.1"/>
    <property type="gene ID" value="ENSAMXG00005015413.1"/>
</dbReference>
<keyword evidence="11" id="KW-0539">Nucleus</keyword>
<dbReference type="FunFam" id="3.30.710.10:FF:000045">
    <property type="entry name" value="zinc finger and BTB domain-containing protein 10"/>
    <property type="match status" value="1"/>
</dbReference>
<feature type="compositionally biased region" description="Gly residues" evidence="13">
    <location>
        <begin position="253"/>
        <end position="273"/>
    </location>
</feature>
<dbReference type="InterPro" id="IPR000210">
    <property type="entry name" value="BTB/POZ_dom"/>
</dbReference>
<feature type="compositionally biased region" description="Polar residues" evidence="13">
    <location>
        <begin position="180"/>
        <end position="195"/>
    </location>
</feature>
<dbReference type="Pfam" id="PF00651">
    <property type="entry name" value="BTB"/>
    <property type="match status" value="1"/>
</dbReference>
<feature type="region of interest" description="Disordered" evidence="13">
    <location>
        <begin position="180"/>
        <end position="379"/>
    </location>
</feature>
<dbReference type="PROSITE" id="PS00028">
    <property type="entry name" value="ZINC_FINGER_C2H2_1"/>
    <property type="match status" value="3"/>
</dbReference>
<accession>A0A8B9K7Z8</accession>
<keyword evidence="7" id="KW-0862">Zinc</keyword>
<dbReference type="SUPFAM" id="SSF57667">
    <property type="entry name" value="beta-beta-alpha zinc fingers"/>
    <property type="match status" value="2"/>
</dbReference>
<evidence type="ECO:0000313" key="16">
    <source>
        <dbReference type="Ensembl" id="ENSAMXP00005031443.1"/>
    </source>
</evidence>
<dbReference type="InterPro" id="IPR050457">
    <property type="entry name" value="ZnFinger_BTB_dom_contain"/>
</dbReference>
<evidence type="ECO:0000256" key="2">
    <source>
        <dbReference type="ARBA" id="ARBA00022499"/>
    </source>
</evidence>
<dbReference type="InterPro" id="IPR036236">
    <property type="entry name" value="Znf_C2H2_sf"/>
</dbReference>
<comment type="subcellular location">
    <subcellularLocation>
        <location evidence="1">Nucleus</location>
    </subcellularLocation>
</comment>
<evidence type="ECO:0000256" key="13">
    <source>
        <dbReference type="SAM" id="MobiDB-lite"/>
    </source>
</evidence>
<keyword evidence="4" id="KW-0479">Metal-binding</keyword>
<evidence type="ECO:0000256" key="12">
    <source>
        <dbReference type="PROSITE-ProRule" id="PRU00042"/>
    </source>
</evidence>
<evidence type="ECO:0000256" key="9">
    <source>
        <dbReference type="ARBA" id="ARBA00023015"/>
    </source>
</evidence>
<dbReference type="GO" id="GO:0000978">
    <property type="term" value="F:RNA polymerase II cis-regulatory region sequence-specific DNA binding"/>
    <property type="evidence" value="ECO:0007669"/>
    <property type="project" value="TreeGrafter"/>
</dbReference>
<evidence type="ECO:0000256" key="4">
    <source>
        <dbReference type="ARBA" id="ARBA00022723"/>
    </source>
</evidence>
<dbReference type="GO" id="GO:0005634">
    <property type="term" value="C:nucleus"/>
    <property type="evidence" value="ECO:0007669"/>
    <property type="project" value="UniProtKB-SubCell"/>
</dbReference>
<feature type="compositionally biased region" description="Basic and acidic residues" evidence="13">
    <location>
        <begin position="336"/>
        <end position="351"/>
    </location>
</feature>
<evidence type="ECO:0000256" key="6">
    <source>
        <dbReference type="ARBA" id="ARBA00022771"/>
    </source>
</evidence>
<dbReference type="Pfam" id="PF12874">
    <property type="entry name" value="zf-met"/>
    <property type="match status" value="1"/>
</dbReference>
<dbReference type="PROSITE" id="PS50097">
    <property type="entry name" value="BTB"/>
    <property type="match status" value="1"/>
</dbReference>
<evidence type="ECO:0000259" key="15">
    <source>
        <dbReference type="PROSITE" id="PS50157"/>
    </source>
</evidence>